<sequence length="146" mass="16623">MHHISELLGKKITGLNKIVIAESKEQTSLTDSILLGSNSVSYQIYTNQTGIYVQTIISTNDIVIDGEYEITGVLYNAILTVEDFKVDRIELFWDKDKMYILGVVLKSREKQLFFIRLADEISCETQDSFKMKLGQSADFQTESIIE</sequence>
<dbReference type="RefSeq" id="WP_341695179.1">
    <property type="nucleotide sequence ID" value="NZ_JBBYHR010000001.1"/>
</dbReference>
<organism evidence="1 2">
    <name type="scientific">Flavobacterium arundinis</name>
    <dbReference type="NCBI Taxonomy" id="3139143"/>
    <lineage>
        <taxon>Bacteria</taxon>
        <taxon>Pseudomonadati</taxon>
        <taxon>Bacteroidota</taxon>
        <taxon>Flavobacteriia</taxon>
        <taxon>Flavobacteriales</taxon>
        <taxon>Flavobacteriaceae</taxon>
        <taxon>Flavobacterium</taxon>
    </lineage>
</organism>
<accession>A0ABU9HRS4</accession>
<dbReference type="Proteomes" id="UP001464555">
    <property type="component" value="Unassembled WGS sequence"/>
</dbReference>
<gene>
    <name evidence="1" type="ORF">AAEO56_01165</name>
</gene>
<evidence type="ECO:0000313" key="1">
    <source>
        <dbReference type="EMBL" id="MEL1242855.1"/>
    </source>
</evidence>
<reference evidence="1 2" key="1">
    <citation type="submission" date="2024-04" db="EMBL/GenBank/DDBJ databases">
        <title>Flavobacterium sp. DGU11 16S ribosomal RNA gene Genome sequencing and assembly.</title>
        <authorList>
            <person name="Park S."/>
        </authorList>
    </citation>
    <scope>NUCLEOTIDE SEQUENCE [LARGE SCALE GENOMIC DNA]</scope>
    <source>
        <strain evidence="1 2">DGU11</strain>
    </source>
</reference>
<proteinExistence type="predicted"/>
<keyword evidence="2" id="KW-1185">Reference proteome</keyword>
<evidence type="ECO:0000313" key="2">
    <source>
        <dbReference type="Proteomes" id="UP001464555"/>
    </source>
</evidence>
<name>A0ABU9HRS4_9FLAO</name>
<comment type="caution">
    <text evidence="1">The sequence shown here is derived from an EMBL/GenBank/DDBJ whole genome shotgun (WGS) entry which is preliminary data.</text>
</comment>
<protein>
    <submittedName>
        <fullName evidence="1">Uncharacterized protein</fullName>
    </submittedName>
</protein>
<dbReference type="EMBL" id="JBBYHR010000001">
    <property type="protein sequence ID" value="MEL1242855.1"/>
    <property type="molecule type" value="Genomic_DNA"/>
</dbReference>